<evidence type="ECO:0000313" key="7">
    <source>
        <dbReference type="EMBL" id="KKL46650.1"/>
    </source>
</evidence>
<dbReference type="PROSITE" id="PS50043">
    <property type="entry name" value="HTH_LUXR_2"/>
    <property type="match status" value="1"/>
</dbReference>
<evidence type="ECO:0000256" key="2">
    <source>
        <dbReference type="ARBA" id="ARBA00023015"/>
    </source>
</evidence>
<dbReference type="InterPro" id="IPR039420">
    <property type="entry name" value="WalR-like"/>
</dbReference>
<dbReference type="PRINTS" id="PR00038">
    <property type="entry name" value="HTHLUXR"/>
</dbReference>
<comment type="caution">
    <text evidence="7">The sequence shown here is derived from an EMBL/GenBank/DDBJ whole genome shotgun (WGS) entry which is preliminary data.</text>
</comment>
<dbReference type="SMART" id="SM00421">
    <property type="entry name" value="HTH_LUXR"/>
    <property type="match status" value="1"/>
</dbReference>
<dbReference type="CDD" id="cd06170">
    <property type="entry name" value="LuxR_C_like"/>
    <property type="match status" value="1"/>
</dbReference>
<dbReference type="Pfam" id="PF00072">
    <property type="entry name" value="Response_reg"/>
    <property type="match status" value="1"/>
</dbReference>
<sequence length="217" mass="24008">MSVKILIVDDHGILREGLELLIDQQKDMRVVGQAGDGLEAIKLAKELKPDLILMDVVMPELNGVEATRQIVEANSGIKVLVLTAHLKHRFIADMLRAGACGYILKEHLKDELIKAIRTVMSDQMYFCSKAANILVDDYAQGGGDQERVGLDTLTGKERQLVQIFAEGKTSKEAARLFNRSGKTIDAKRRIIMSKLDISSIAELTKFAVREGLTSVNF</sequence>
<evidence type="ECO:0000256" key="4">
    <source>
        <dbReference type="ARBA" id="ARBA00023163"/>
    </source>
</evidence>
<dbReference type="GO" id="GO:0006355">
    <property type="term" value="P:regulation of DNA-templated transcription"/>
    <property type="evidence" value="ECO:0007669"/>
    <property type="project" value="InterPro"/>
</dbReference>
<evidence type="ECO:0008006" key="8">
    <source>
        <dbReference type="Google" id="ProtNLM"/>
    </source>
</evidence>
<dbReference type="InterPro" id="IPR011006">
    <property type="entry name" value="CheY-like_superfamily"/>
</dbReference>
<dbReference type="SUPFAM" id="SSF52172">
    <property type="entry name" value="CheY-like"/>
    <property type="match status" value="1"/>
</dbReference>
<keyword evidence="4" id="KW-0804">Transcription</keyword>
<keyword evidence="3" id="KW-0238">DNA-binding</keyword>
<evidence type="ECO:0000259" key="6">
    <source>
        <dbReference type="PROSITE" id="PS50110"/>
    </source>
</evidence>
<dbReference type="InterPro" id="IPR058245">
    <property type="entry name" value="NreC/VraR/RcsB-like_REC"/>
</dbReference>
<feature type="domain" description="HTH luxR-type" evidence="5">
    <location>
        <begin position="146"/>
        <end position="211"/>
    </location>
</feature>
<keyword evidence="1" id="KW-0597">Phosphoprotein</keyword>
<dbReference type="GO" id="GO:0003677">
    <property type="term" value="F:DNA binding"/>
    <property type="evidence" value="ECO:0007669"/>
    <property type="project" value="UniProtKB-KW"/>
</dbReference>
<gene>
    <name evidence="7" type="ORF">LCGC14_2343430</name>
</gene>
<evidence type="ECO:0000256" key="3">
    <source>
        <dbReference type="ARBA" id="ARBA00023125"/>
    </source>
</evidence>
<dbReference type="CDD" id="cd17535">
    <property type="entry name" value="REC_NarL-like"/>
    <property type="match status" value="1"/>
</dbReference>
<dbReference type="PANTHER" id="PTHR43214">
    <property type="entry name" value="TWO-COMPONENT RESPONSE REGULATOR"/>
    <property type="match status" value="1"/>
</dbReference>
<protein>
    <recommendedName>
        <fullName evidence="8">Response regulatory domain-containing protein</fullName>
    </recommendedName>
</protein>
<dbReference type="SUPFAM" id="SSF46894">
    <property type="entry name" value="C-terminal effector domain of the bipartite response regulators"/>
    <property type="match status" value="1"/>
</dbReference>
<dbReference type="InterPro" id="IPR001789">
    <property type="entry name" value="Sig_transdc_resp-reg_receiver"/>
</dbReference>
<organism evidence="7">
    <name type="scientific">marine sediment metagenome</name>
    <dbReference type="NCBI Taxonomy" id="412755"/>
    <lineage>
        <taxon>unclassified sequences</taxon>
        <taxon>metagenomes</taxon>
        <taxon>ecological metagenomes</taxon>
    </lineage>
</organism>
<dbReference type="SMART" id="SM00448">
    <property type="entry name" value="REC"/>
    <property type="match status" value="1"/>
</dbReference>
<proteinExistence type="predicted"/>
<feature type="domain" description="Response regulatory" evidence="6">
    <location>
        <begin position="4"/>
        <end position="120"/>
    </location>
</feature>
<dbReference type="GO" id="GO:0000160">
    <property type="term" value="P:phosphorelay signal transduction system"/>
    <property type="evidence" value="ECO:0007669"/>
    <property type="project" value="InterPro"/>
</dbReference>
<evidence type="ECO:0000259" key="5">
    <source>
        <dbReference type="PROSITE" id="PS50043"/>
    </source>
</evidence>
<dbReference type="InterPro" id="IPR016032">
    <property type="entry name" value="Sig_transdc_resp-reg_C-effctor"/>
</dbReference>
<dbReference type="Pfam" id="PF00196">
    <property type="entry name" value="GerE"/>
    <property type="match status" value="1"/>
</dbReference>
<dbReference type="Gene3D" id="3.40.50.2300">
    <property type="match status" value="1"/>
</dbReference>
<dbReference type="PROSITE" id="PS50110">
    <property type="entry name" value="RESPONSE_REGULATORY"/>
    <property type="match status" value="1"/>
</dbReference>
<name>A0A0F9ENZ3_9ZZZZ</name>
<reference evidence="7" key="1">
    <citation type="journal article" date="2015" name="Nature">
        <title>Complex archaea that bridge the gap between prokaryotes and eukaryotes.</title>
        <authorList>
            <person name="Spang A."/>
            <person name="Saw J.H."/>
            <person name="Jorgensen S.L."/>
            <person name="Zaremba-Niedzwiedzka K."/>
            <person name="Martijn J."/>
            <person name="Lind A.E."/>
            <person name="van Eijk R."/>
            <person name="Schleper C."/>
            <person name="Guy L."/>
            <person name="Ettema T.J."/>
        </authorList>
    </citation>
    <scope>NUCLEOTIDE SEQUENCE</scope>
</reference>
<dbReference type="PANTHER" id="PTHR43214:SF41">
    <property type="entry name" value="NITRATE_NITRITE RESPONSE REGULATOR PROTEIN NARP"/>
    <property type="match status" value="1"/>
</dbReference>
<dbReference type="EMBL" id="LAZR01033950">
    <property type="protein sequence ID" value="KKL46650.1"/>
    <property type="molecule type" value="Genomic_DNA"/>
</dbReference>
<accession>A0A0F9ENZ3</accession>
<dbReference type="InterPro" id="IPR000792">
    <property type="entry name" value="Tscrpt_reg_LuxR_C"/>
</dbReference>
<keyword evidence="2" id="KW-0805">Transcription regulation</keyword>
<evidence type="ECO:0000256" key="1">
    <source>
        <dbReference type="ARBA" id="ARBA00022553"/>
    </source>
</evidence>
<dbReference type="AlphaFoldDB" id="A0A0F9ENZ3"/>